<sequence length="1145" mass="128197">MMEVPEKRAAGIALDFPARDGDDPSSYSWPPRIPRRLRRRLREDHARSPCTAEDIEARLRDADLRRQQFYERLSSKARPKQRSPSRSSSQDEDLGQRLEAKLMAAQQKRLSMLADAKMRLAKLDELRQAAKTGLEMRLEKEREKLGTKVETRIRQAQLNRMLLLRARKLRRATLRESELLQRKKRLKLLEAERKRASARTLQVLRVANAISSQREIERKRVQEQLEDKLLRAKRQRAEFLRQRIRQQSSPRLNKRMIKQADLLSRKLARCWMSFRRTKRTTFDLAKAFRSLGINEESVMGMPFEPLAILIESSGVLLTVKALLDRLESRVRASWATAVTKQSFSLDNIDHLLKRVATPRKASRTPVRSKERKSEGTSRVVARVGGCMSRYPVRIVLCAYMILGHPDAVLSGQGEREVSLATSAKDFIRELELLIWIILDGPVKNSEVELDTANSNHRTFHSQLAAFDIAWCAYLNNFVVWKVKDAKLLEDDLVKAACQLELSMIKTCKLTAEGGDTGSLTHDMKAIQKQVAEDQKLLREKVHHLSGDAGLERIESALSKTRSKYFQAKENGSPSGSPTANLSSPSSSLTDPPAITAMGKNAEKPSRVVRSLFKEDVSPLPNEFGSFLLNPDRAASADSLITENEVIVNGILHDPHFTLTEDIGSSNGHDRSIKEKVRQTMERAFWDGVIESMEGEEPQYDRVIELMKEVRDELCKIAPESWKEEINGAIDVDLLSQVLKSGNLDDNYLGRILEFALVTLQKLSSPASEAKLKSSHQQLLRELAEICTAANAQNNAHAVAMTRGLRFVLEEIQALKLEISKARIQLIIPMLKGEAGFDYLRTAFANRCGPPADAMRRLPLTVEWLSSLKSSIDLEWNEHTSSLSSLMSQDGASHASIPSNLRTGGNFVVNYKTSENPSGASSEYSAGSQESECKGERVDLTARIGLLKLVCRVSALTQDTLPETFVLNLHRLRSIQAQMQKIIVIATCILICRQILLSKRVATSVADMEGILSRCIQSLVDLLDKVEDVCVEQIVEALSDFPRNGELLDTESHQSRQLMARMLAKSLQAGDPVFERVSHAVYLAARAIVLGGSSPATKKLAEVALRPIGAVVLTERVAEAAQRVAVAAAVSARIHEPWYTLIKGVL</sequence>
<keyword evidence="2" id="KW-1185">Reference proteome</keyword>
<protein>
    <submittedName>
        <fullName evidence="1">Uncharacterized protein</fullName>
    </submittedName>
</protein>
<dbReference type="EMBL" id="CM042889">
    <property type="protein sequence ID" value="KAI4318505.1"/>
    <property type="molecule type" value="Genomic_DNA"/>
</dbReference>
<evidence type="ECO:0000313" key="1">
    <source>
        <dbReference type="EMBL" id="KAI4318505.1"/>
    </source>
</evidence>
<organism evidence="1 2">
    <name type="scientific">Melastoma candidum</name>
    <dbReference type="NCBI Taxonomy" id="119954"/>
    <lineage>
        <taxon>Eukaryota</taxon>
        <taxon>Viridiplantae</taxon>
        <taxon>Streptophyta</taxon>
        <taxon>Embryophyta</taxon>
        <taxon>Tracheophyta</taxon>
        <taxon>Spermatophyta</taxon>
        <taxon>Magnoliopsida</taxon>
        <taxon>eudicotyledons</taxon>
        <taxon>Gunneridae</taxon>
        <taxon>Pentapetalae</taxon>
        <taxon>rosids</taxon>
        <taxon>malvids</taxon>
        <taxon>Myrtales</taxon>
        <taxon>Melastomataceae</taxon>
        <taxon>Melastomatoideae</taxon>
        <taxon>Melastomateae</taxon>
        <taxon>Melastoma</taxon>
    </lineage>
</organism>
<accession>A0ACB9M368</accession>
<name>A0ACB9M368_9MYRT</name>
<dbReference type="Proteomes" id="UP001057402">
    <property type="component" value="Chromosome 10"/>
</dbReference>
<reference evidence="2" key="1">
    <citation type="journal article" date="2023" name="Front. Plant Sci.">
        <title>Chromosomal-level genome assembly of Melastoma candidum provides insights into trichome evolution.</title>
        <authorList>
            <person name="Zhong Y."/>
            <person name="Wu W."/>
            <person name="Sun C."/>
            <person name="Zou P."/>
            <person name="Liu Y."/>
            <person name="Dai S."/>
            <person name="Zhou R."/>
        </authorList>
    </citation>
    <scope>NUCLEOTIDE SEQUENCE [LARGE SCALE GENOMIC DNA]</scope>
</reference>
<comment type="caution">
    <text evidence="1">The sequence shown here is derived from an EMBL/GenBank/DDBJ whole genome shotgun (WGS) entry which is preliminary data.</text>
</comment>
<evidence type="ECO:0000313" key="2">
    <source>
        <dbReference type="Proteomes" id="UP001057402"/>
    </source>
</evidence>
<proteinExistence type="predicted"/>
<gene>
    <name evidence="1" type="ORF">MLD38_032201</name>
</gene>